<dbReference type="InterPro" id="IPR011738">
    <property type="entry name" value="Phage_CHP"/>
</dbReference>
<gene>
    <name evidence="1" type="ORF">AN484_09635</name>
</gene>
<protein>
    <submittedName>
        <fullName evidence="1">Uncharacterized protein</fullName>
    </submittedName>
</protein>
<dbReference type="CDD" id="cd08054">
    <property type="entry name" value="gp6"/>
    <property type="match status" value="1"/>
</dbReference>
<dbReference type="NCBIfam" id="TIGR02215">
    <property type="entry name" value="phage_chp_gp8"/>
    <property type="match status" value="1"/>
</dbReference>
<reference evidence="1 2" key="1">
    <citation type="submission" date="2015-09" db="EMBL/GenBank/DDBJ databases">
        <title>Aphanizomenon flos-aquae WA102.</title>
        <authorList>
            <person name="Driscoll C."/>
        </authorList>
    </citation>
    <scope>NUCLEOTIDE SEQUENCE [LARGE SCALE GENOMIC DNA]</scope>
    <source>
        <strain evidence="1">WA102</strain>
    </source>
</reference>
<accession>A0A1B7X3Q2</accession>
<dbReference type="InterPro" id="IPR021146">
    <property type="entry name" value="Phage_gp6-like_head-tail"/>
</dbReference>
<organism evidence="1 2">
    <name type="scientific">Aphanizomenon flos-aquae WA102</name>
    <dbReference type="NCBI Taxonomy" id="1710896"/>
    <lineage>
        <taxon>Bacteria</taxon>
        <taxon>Bacillati</taxon>
        <taxon>Cyanobacteriota</taxon>
        <taxon>Cyanophyceae</taxon>
        <taxon>Nostocales</taxon>
        <taxon>Aphanizomenonaceae</taxon>
        <taxon>Aphanizomenon</taxon>
    </lineage>
</organism>
<comment type="caution">
    <text evidence="1">The sequence shown here is derived from an EMBL/GenBank/DDBJ whole genome shotgun (WGS) entry which is preliminary data.</text>
</comment>
<dbReference type="Gene3D" id="1.10.3230.30">
    <property type="entry name" value="Phage gp6-like head-tail connector protein"/>
    <property type="match status" value="1"/>
</dbReference>
<evidence type="ECO:0000313" key="1">
    <source>
        <dbReference type="EMBL" id="OBQ43995.1"/>
    </source>
</evidence>
<evidence type="ECO:0000313" key="2">
    <source>
        <dbReference type="Proteomes" id="UP000092093"/>
    </source>
</evidence>
<dbReference type="Pfam" id="PF05135">
    <property type="entry name" value="Phage_connect_1"/>
    <property type="match status" value="1"/>
</dbReference>
<proteinExistence type="predicted"/>
<sequence>MQIVRDITTTVAPTATVVTLAEAKNYLRVDYNEDDTLITSLINTAQTRLEQYAGVAMTPRTLRVVAYVDSFIELPYTPTNTISAVEYWNSTNWVAMSVGDYQVLGETTKKVYMTSIFDNEFRFTYTCGYATTPTTMKTALLKMVSDLYEYRESSVEATKPSANLMTAYELMKPFKRINIII</sequence>
<name>A0A1B7X3Q2_APHFL</name>
<dbReference type="NCBIfam" id="TIGR01560">
    <property type="entry name" value="put_DNA_pack"/>
    <property type="match status" value="1"/>
</dbReference>
<dbReference type="InterPro" id="IPR006450">
    <property type="entry name" value="Phage_HK97_gp6-like"/>
</dbReference>
<dbReference type="Proteomes" id="UP000092093">
    <property type="component" value="Unassembled WGS sequence"/>
</dbReference>
<dbReference type="EMBL" id="LJOW01000036">
    <property type="protein sequence ID" value="OBQ43995.1"/>
    <property type="molecule type" value="Genomic_DNA"/>
</dbReference>
<dbReference type="AlphaFoldDB" id="A0A1B7X3Q2"/>